<proteinExistence type="predicted"/>
<organism evidence="1 2">
    <name type="scientific">Streptomyces albidoflavus</name>
    <dbReference type="NCBI Taxonomy" id="1886"/>
    <lineage>
        <taxon>Bacteria</taxon>
        <taxon>Bacillati</taxon>
        <taxon>Actinomycetota</taxon>
        <taxon>Actinomycetes</taxon>
        <taxon>Kitasatosporales</taxon>
        <taxon>Streptomycetaceae</taxon>
        <taxon>Streptomyces</taxon>
        <taxon>Streptomyces albidoflavus group</taxon>
    </lineage>
</organism>
<accession>A0AA37BXS9</accession>
<gene>
    <name evidence="1" type="ORF">ScoT_29700</name>
</gene>
<protein>
    <submittedName>
        <fullName evidence="1">Uncharacterized protein</fullName>
    </submittedName>
</protein>
<dbReference type="EMBL" id="BNDZ01000005">
    <property type="protein sequence ID" value="GHI46796.1"/>
    <property type="molecule type" value="Genomic_DNA"/>
</dbReference>
<sequence length="99" mass="10265">MCGRWRRCGCWSGSRGSGEQGTGGEQVPGRLFAGDEEVGAAGGQLLGRAVLFVQIGGPPAKLGRGITRVRRYGPQGAGRDLRGTRVGVEPVREAVCLAA</sequence>
<evidence type="ECO:0000313" key="1">
    <source>
        <dbReference type="EMBL" id="GHI46796.1"/>
    </source>
</evidence>
<dbReference type="AlphaFoldDB" id="A0AA37BXS9"/>
<dbReference type="Proteomes" id="UP001051844">
    <property type="component" value="Unassembled WGS sequence"/>
</dbReference>
<evidence type="ECO:0000313" key="2">
    <source>
        <dbReference type="Proteomes" id="UP001051844"/>
    </source>
</evidence>
<reference evidence="1" key="1">
    <citation type="submission" date="2022-09" db="EMBL/GenBank/DDBJ databases">
        <title>Whole genome shotgun sequence of Streptomyces albidoflavus NBRC 12854.</title>
        <authorList>
            <person name="Komaki H."/>
            <person name="Tamura T."/>
        </authorList>
    </citation>
    <scope>NUCLEOTIDE SEQUENCE</scope>
    <source>
        <strain evidence="1">NBRC 12854</strain>
    </source>
</reference>
<name>A0AA37BXS9_9ACTN</name>
<comment type="caution">
    <text evidence="1">The sequence shown here is derived from an EMBL/GenBank/DDBJ whole genome shotgun (WGS) entry which is preliminary data.</text>
</comment>